<accession>A0A9X2VMB7</accession>
<sequence length="287" mass="31792">MTVRRDWNELPEGAKHAVQCAIGKVVKAVSTPGGRNSELSETLWTDNGPVFCKGISTDSPISYMHRNEITVSPHLPAELAPRLLWHFETDSWLLLGFEHVAGQHADLAPDSSHLPLVAEAVRQINSATPPSPAAGARRMSDQWSRALKRESEFDTSASSDPWIAAHAPLLDELADRAPSYMEGSTLIHSDLNPTNFVVSDRARVVDWAWWQTGAAWFDPAYLVIRLTAEGLTPESAENWAQQFDAFAAAPPDAITAFAASAVRLWERRFAHTAATEAARRWVRYRMN</sequence>
<reference evidence="2" key="1">
    <citation type="submission" date="2022-08" db="EMBL/GenBank/DDBJ databases">
        <authorList>
            <person name="Tistechok S."/>
            <person name="Samborskyy M."/>
            <person name="Roman I."/>
        </authorList>
    </citation>
    <scope>NUCLEOTIDE SEQUENCE</scope>
    <source>
        <strain evidence="2">DSM 103496</strain>
    </source>
</reference>
<keyword evidence="3" id="KW-1185">Reference proteome</keyword>
<name>A0A9X2VMB7_9PSEU</name>
<evidence type="ECO:0000259" key="1">
    <source>
        <dbReference type="Pfam" id="PF01636"/>
    </source>
</evidence>
<evidence type="ECO:0000313" key="3">
    <source>
        <dbReference type="Proteomes" id="UP001141259"/>
    </source>
</evidence>
<dbReference type="EMBL" id="JANYMP010000009">
    <property type="protein sequence ID" value="MCS7479165.1"/>
    <property type="molecule type" value="Genomic_DNA"/>
</dbReference>
<dbReference type="Proteomes" id="UP001141259">
    <property type="component" value="Unassembled WGS sequence"/>
</dbReference>
<comment type="caution">
    <text evidence="2">The sequence shown here is derived from an EMBL/GenBank/DDBJ whole genome shotgun (WGS) entry which is preliminary data.</text>
</comment>
<feature type="domain" description="Aminoglycoside phosphotransferase" evidence="1">
    <location>
        <begin position="67"/>
        <end position="243"/>
    </location>
</feature>
<evidence type="ECO:0000313" key="2">
    <source>
        <dbReference type="EMBL" id="MCS7479165.1"/>
    </source>
</evidence>
<gene>
    <name evidence="2" type="ORF">NZH93_20075</name>
</gene>
<dbReference type="InterPro" id="IPR011009">
    <property type="entry name" value="Kinase-like_dom_sf"/>
</dbReference>
<dbReference type="SUPFAM" id="SSF56112">
    <property type="entry name" value="Protein kinase-like (PK-like)"/>
    <property type="match status" value="1"/>
</dbReference>
<dbReference type="Pfam" id="PF01636">
    <property type="entry name" value="APH"/>
    <property type="match status" value="1"/>
</dbReference>
<protein>
    <recommendedName>
        <fullName evidence="1">Aminoglycoside phosphotransferase domain-containing protein</fullName>
    </recommendedName>
</protein>
<organism evidence="2 3">
    <name type="scientific">Umezawaea endophytica</name>
    <dbReference type="NCBI Taxonomy" id="1654476"/>
    <lineage>
        <taxon>Bacteria</taxon>
        <taxon>Bacillati</taxon>
        <taxon>Actinomycetota</taxon>
        <taxon>Actinomycetes</taxon>
        <taxon>Pseudonocardiales</taxon>
        <taxon>Pseudonocardiaceae</taxon>
        <taxon>Umezawaea</taxon>
    </lineage>
</organism>
<dbReference type="AlphaFoldDB" id="A0A9X2VMB7"/>
<dbReference type="InterPro" id="IPR002575">
    <property type="entry name" value="Aminoglycoside_PTrfase"/>
</dbReference>
<proteinExistence type="predicted"/>
<dbReference type="RefSeq" id="WP_259624671.1">
    <property type="nucleotide sequence ID" value="NZ_JANYMP010000009.1"/>
</dbReference>